<organism evidence="1 2">
    <name type="scientific">Calypte anna</name>
    <name type="common">Anna's hummingbird</name>
    <name type="synonym">Archilochus anna</name>
    <dbReference type="NCBI Taxonomy" id="9244"/>
    <lineage>
        <taxon>Eukaryota</taxon>
        <taxon>Metazoa</taxon>
        <taxon>Chordata</taxon>
        <taxon>Craniata</taxon>
        <taxon>Vertebrata</taxon>
        <taxon>Euteleostomi</taxon>
        <taxon>Archelosauria</taxon>
        <taxon>Archosauria</taxon>
        <taxon>Dinosauria</taxon>
        <taxon>Saurischia</taxon>
        <taxon>Theropoda</taxon>
        <taxon>Coelurosauria</taxon>
        <taxon>Aves</taxon>
        <taxon>Neognathae</taxon>
        <taxon>Neoaves</taxon>
        <taxon>Strisores</taxon>
        <taxon>Apodiformes</taxon>
        <taxon>Trochilidae</taxon>
        <taxon>Calypte</taxon>
    </lineage>
</organism>
<gene>
    <name evidence="1" type="ORF">N300_13465</name>
</gene>
<reference evidence="1 2" key="1">
    <citation type="submission" date="2014-04" db="EMBL/GenBank/DDBJ databases">
        <title>Genome evolution of avian class.</title>
        <authorList>
            <person name="Zhang G."/>
            <person name="Li C."/>
        </authorList>
    </citation>
    <scope>NUCLEOTIDE SEQUENCE [LARGE SCALE GENOMIC DNA]</scope>
    <source>
        <strain evidence="1">BGI_N300</strain>
    </source>
</reference>
<proteinExistence type="predicted"/>
<dbReference type="PANTHER" id="PTHR33395:SF22">
    <property type="entry name" value="REVERSE TRANSCRIPTASE DOMAIN-CONTAINING PROTEIN"/>
    <property type="match status" value="1"/>
</dbReference>
<dbReference type="PANTHER" id="PTHR33395">
    <property type="entry name" value="TRANSCRIPTASE, PUTATIVE-RELATED-RELATED"/>
    <property type="match status" value="1"/>
</dbReference>
<evidence type="ECO:0008006" key="3">
    <source>
        <dbReference type="Google" id="ProtNLM"/>
    </source>
</evidence>
<keyword evidence="2" id="KW-1185">Reference proteome</keyword>
<dbReference type="EMBL" id="KL218535">
    <property type="protein sequence ID" value="KFP06517.1"/>
    <property type="molecule type" value="Genomic_DNA"/>
</dbReference>
<sequence length="116" mass="13195">GDMNLNSPPVIQKDTVSDLLNCLDPHKSLGPHGIHPRVVRELAEELAKPLSIIYQQSWLSGDFPDDWKRNITPIFKKGKKQDSRNDRLVSLTSLPCKIMEQILLKALLEQKNNKEV</sequence>
<evidence type="ECO:0000313" key="2">
    <source>
        <dbReference type="Proteomes" id="UP000054308"/>
    </source>
</evidence>
<dbReference type="GO" id="GO:0061343">
    <property type="term" value="P:cell adhesion involved in heart morphogenesis"/>
    <property type="evidence" value="ECO:0007669"/>
    <property type="project" value="TreeGrafter"/>
</dbReference>
<protein>
    <recommendedName>
        <fullName evidence="3">RNA-directed DNA polymerase from mobile element jockey</fullName>
    </recommendedName>
</protein>
<accession>A0A091IE29</accession>
<name>A0A091IE29_CALAN</name>
<feature type="non-terminal residue" evidence="1">
    <location>
        <position position="116"/>
    </location>
</feature>
<dbReference type="GO" id="GO:0007508">
    <property type="term" value="P:larval heart development"/>
    <property type="evidence" value="ECO:0007669"/>
    <property type="project" value="TreeGrafter"/>
</dbReference>
<dbReference type="Proteomes" id="UP000054308">
    <property type="component" value="Unassembled WGS sequence"/>
</dbReference>
<evidence type="ECO:0000313" key="1">
    <source>
        <dbReference type="EMBL" id="KFP06517.1"/>
    </source>
</evidence>
<dbReference type="GO" id="GO:0031012">
    <property type="term" value="C:extracellular matrix"/>
    <property type="evidence" value="ECO:0007669"/>
    <property type="project" value="TreeGrafter"/>
</dbReference>
<dbReference type="AlphaFoldDB" id="A0A091IE29"/>
<feature type="non-terminal residue" evidence="1">
    <location>
        <position position="1"/>
    </location>
</feature>